<protein>
    <submittedName>
        <fullName evidence="2">Uncharacterized protein</fullName>
    </submittedName>
</protein>
<comment type="caution">
    <text evidence="2">The sequence shown here is derived from an EMBL/GenBank/DDBJ whole genome shotgun (WGS) entry which is preliminary data.</text>
</comment>
<evidence type="ECO:0000313" key="3">
    <source>
        <dbReference type="Proteomes" id="UP001469553"/>
    </source>
</evidence>
<accession>A0ABV1A3P1</accession>
<keyword evidence="1" id="KW-0472">Membrane</keyword>
<sequence length="234" mass="27254">MLRRNTRLQLSGYYNSEGNPTISYKETLHKVFSKRRNQRCVNLDTYSKADTIPYTETNLKMDTDTIPYIEMDLKMDTDTIPYIEMDLKMDADTIPYTDLYTDTIPYADSYMNTKTDTEMTAEEEFHFENRRTTRRRQYHKNLCRNNFGWFYVTCLLFFVLAIPIYAPNFNISSSKPAESPASPFAVDLAFNRYCEDKKLYPAELMEALIGSITTVNDSLPGKVCIGITWQDITL</sequence>
<feature type="non-terminal residue" evidence="2">
    <location>
        <position position="234"/>
    </location>
</feature>
<gene>
    <name evidence="2" type="ORF">AMECASPLE_035200</name>
</gene>
<keyword evidence="1" id="KW-1133">Transmembrane helix</keyword>
<proteinExistence type="predicted"/>
<organism evidence="2 3">
    <name type="scientific">Ameca splendens</name>
    <dbReference type="NCBI Taxonomy" id="208324"/>
    <lineage>
        <taxon>Eukaryota</taxon>
        <taxon>Metazoa</taxon>
        <taxon>Chordata</taxon>
        <taxon>Craniata</taxon>
        <taxon>Vertebrata</taxon>
        <taxon>Euteleostomi</taxon>
        <taxon>Actinopterygii</taxon>
        <taxon>Neopterygii</taxon>
        <taxon>Teleostei</taxon>
        <taxon>Neoteleostei</taxon>
        <taxon>Acanthomorphata</taxon>
        <taxon>Ovalentaria</taxon>
        <taxon>Atherinomorphae</taxon>
        <taxon>Cyprinodontiformes</taxon>
        <taxon>Goodeidae</taxon>
        <taxon>Ameca</taxon>
    </lineage>
</organism>
<reference evidence="2 3" key="1">
    <citation type="submission" date="2021-06" db="EMBL/GenBank/DDBJ databases">
        <authorList>
            <person name="Palmer J.M."/>
        </authorList>
    </citation>
    <scope>NUCLEOTIDE SEQUENCE [LARGE SCALE GENOMIC DNA]</scope>
    <source>
        <strain evidence="2 3">AS_MEX2019</strain>
        <tissue evidence="2">Muscle</tissue>
    </source>
</reference>
<keyword evidence="1" id="KW-0812">Transmembrane</keyword>
<evidence type="ECO:0000313" key="2">
    <source>
        <dbReference type="EMBL" id="MEQ2312825.1"/>
    </source>
</evidence>
<name>A0ABV1A3P1_9TELE</name>
<evidence type="ECO:0000256" key="1">
    <source>
        <dbReference type="SAM" id="Phobius"/>
    </source>
</evidence>
<dbReference type="EMBL" id="JAHRIP010080402">
    <property type="protein sequence ID" value="MEQ2312825.1"/>
    <property type="molecule type" value="Genomic_DNA"/>
</dbReference>
<keyword evidence="3" id="KW-1185">Reference proteome</keyword>
<feature type="transmembrane region" description="Helical" evidence="1">
    <location>
        <begin position="146"/>
        <end position="166"/>
    </location>
</feature>
<dbReference type="Proteomes" id="UP001469553">
    <property type="component" value="Unassembled WGS sequence"/>
</dbReference>